<accession>A0A0S4KGR1</accession>
<dbReference type="EMBL" id="CYKH01000955">
    <property type="protein sequence ID" value="CUI14294.1"/>
    <property type="molecule type" value="Genomic_DNA"/>
</dbReference>
<name>A0A0S4KGR1_BODSA</name>
<gene>
    <name evidence="2" type="ORF">BSAL_83915</name>
</gene>
<reference evidence="3" key="1">
    <citation type="submission" date="2015-09" db="EMBL/GenBank/DDBJ databases">
        <authorList>
            <consortium name="Pathogen Informatics"/>
        </authorList>
    </citation>
    <scope>NUCLEOTIDE SEQUENCE [LARGE SCALE GENOMIC DNA]</scope>
    <source>
        <strain evidence="3">Lake Konstanz</strain>
    </source>
</reference>
<dbReference type="VEuPathDB" id="TriTrypDB:BSAL_83915"/>
<organism evidence="2 3">
    <name type="scientific">Bodo saltans</name>
    <name type="common">Flagellated protozoan</name>
    <dbReference type="NCBI Taxonomy" id="75058"/>
    <lineage>
        <taxon>Eukaryota</taxon>
        <taxon>Discoba</taxon>
        <taxon>Euglenozoa</taxon>
        <taxon>Kinetoplastea</taxon>
        <taxon>Metakinetoplastina</taxon>
        <taxon>Eubodonida</taxon>
        <taxon>Bodonidae</taxon>
        <taxon>Bodo</taxon>
    </lineage>
</organism>
<evidence type="ECO:0000256" key="1">
    <source>
        <dbReference type="SAM" id="MobiDB-lite"/>
    </source>
</evidence>
<protein>
    <submittedName>
        <fullName evidence="2">Uncharacterized protein</fullName>
    </submittedName>
</protein>
<evidence type="ECO:0000313" key="3">
    <source>
        <dbReference type="Proteomes" id="UP000051952"/>
    </source>
</evidence>
<proteinExistence type="predicted"/>
<evidence type="ECO:0000313" key="2">
    <source>
        <dbReference type="EMBL" id="CUI14294.1"/>
    </source>
</evidence>
<dbReference type="Proteomes" id="UP000051952">
    <property type="component" value="Unassembled WGS sequence"/>
</dbReference>
<feature type="region of interest" description="Disordered" evidence="1">
    <location>
        <begin position="1"/>
        <end position="23"/>
    </location>
</feature>
<keyword evidence="3" id="KW-1185">Reference proteome</keyword>
<sequence length="512" mass="55154">MVAAGAKRGPPPASSGASSAAYKSAPVAPTVGKRVVNGLQALKRAATAVVSAAKGSTTVTAPTTASSSVRLASDVGGAHHHRHSTAPSAPLKKLTIRAPSGYTTNVAVMWRRWFCSAPARQALLDQFGAGIKWSAVGGNALNSRSGSITTQTASLNISELSKLHNHCPRLQVALACCRQVEALLATSSLNFVDSDDASSKSSMTAMQPLLRAIVAAVPVVSNSNEGASRRHIFSRFEAMTIIDRVRRVAILTESWDLATRMLPVVRGGEDEEGSAVLFVQKLVQLAQQQSHYLHRLSLQPLFVPSGGHSVAGIQSCSEFDPATRLVLANVLSALEEAATPPPNTWSSEESNNRRPSVTTTSSTALRLRSGVSIEINRERTIATAFALCEQHRLFGLPATLRFLRRNKQQTSWPPLLFVNSTGFLGFPRHCGSSVGTNNKHHGQLTPRQPFQNTRRMNCRATPCCRRRWRRRFSHPRGICLVSGSTSNSIATGRLIWIALQLTTPTRRSLSPS</sequence>
<dbReference type="AlphaFoldDB" id="A0A0S4KGR1"/>
<feature type="compositionally biased region" description="Polar residues" evidence="1">
    <location>
        <begin position="344"/>
        <end position="355"/>
    </location>
</feature>
<feature type="region of interest" description="Disordered" evidence="1">
    <location>
        <begin position="338"/>
        <end position="363"/>
    </location>
</feature>